<comment type="caution">
    <text evidence="10">The sequence shown here is derived from an EMBL/GenBank/DDBJ whole genome shotgun (WGS) entry which is preliminary data.</text>
</comment>
<dbReference type="CDD" id="cd00433">
    <property type="entry name" value="Peptidase_M17"/>
    <property type="match status" value="1"/>
</dbReference>
<evidence type="ECO:0000256" key="6">
    <source>
        <dbReference type="ARBA" id="ARBA00022801"/>
    </source>
</evidence>
<dbReference type="PANTHER" id="PTHR11963">
    <property type="entry name" value="LEUCINE AMINOPEPTIDASE-RELATED"/>
    <property type="match status" value="1"/>
</dbReference>
<dbReference type="SUPFAM" id="SSF53187">
    <property type="entry name" value="Zn-dependent exopeptidases"/>
    <property type="match status" value="1"/>
</dbReference>
<feature type="active site" evidence="8">
    <location>
        <position position="349"/>
    </location>
</feature>
<dbReference type="Pfam" id="PF00883">
    <property type="entry name" value="Peptidase_M17"/>
    <property type="match status" value="1"/>
</dbReference>
<keyword evidence="8" id="KW-0464">Manganese</keyword>
<evidence type="ECO:0000256" key="7">
    <source>
        <dbReference type="ARBA" id="ARBA00049972"/>
    </source>
</evidence>
<dbReference type="InterPro" id="IPR023042">
    <property type="entry name" value="Peptidase_M17_leu_NH2_pept"/>
</dbReference>
<keyword evidence="4 8" id="KW-0031">Aminopeptidase</keyword>
<evidence type="ECO:0000256" key="3">
    <source>
        <dbReference type="ARBA" id="ARBA00009528"/>
    </source>
</evidence>
<keyword evidence="11" id="KW-1185">Reference proteome</keyword>
<evidence type="ECO:0000256" key="1">
    <source>
        <dbReference type="ARBA" id="ARBA00000135"/>
    </source>
</evidence>
<dbReference type="Gene3D" id="3.40.630.10">
    <property type="entry name" value="Zn peptidases"/>
    <property type="match status" value="1"/>
</dbReference>
<feature type="binding site" evidence="8">
    <location>
        <position position="268"/>
    </location>
    <ligand>
        <name>Mn(2+)</name>
        <dbReference type="ChEBI" id="CHEBI:29035"/>
        <label>1</label>
    </ligand>
</feature>
<feature type="binding site" evidence="8">
    <location>
        <position position="347"/>
    </location>
    <ligand>
        <name>Mn(2+)</name>
        <dbReference type="ChEBI" id="CHEBI:29035"/>
        <label>2</label>
    </ligand>
</feature>
<dbReference type="PROSITE" id="PS00631">
    <property type="entry name" value="CYTOSOL_AP"/>
    <property type="match status" value="1"/>
</dbReference>
<dbReference type="OrthoDB" id="9809354at2"/>
<dbReference type="EC" id="3.4.11.10" evidence="8"/>
<dbReference type="SUPFAM" id="SSF52949">
    <property type="entry name" value="Macro domain-like"/>
    <property type="match status" value="1"/>
</dbReference>
<feature type="binding site" evidence="8">
    <location>
        <position position="263"/>
    </location>
    <ligand>
        <name>Mn(2+)</name>
        <dbReference type="ChEBI" id="CHEBI:29035"/>
        <label>2</label>
    </ligand>
</feature>
<sequence>MPLQTQLRALDETIRDAATAAEAVAVPVRSGPEIDPAYADGLAGIFALGAADLLAHEDAKGEPGEVVRAPFRLGDGITEMLLFGVGDGSPSALRRAGATVARQVRGRGKVIACAPSAASEDALAAFAEGLLLASYDFRVGGPAKRPGAETISVVASAQAALERGITVARAVALARDLTNTTSLEKCPQWLAEQAEALAEDAGLTVRVRDEKALAAGGFGGILAVGSGSSRPPRLIELTYEPEGAREQGRAAGAREEHLVLVGKGITFDSGGLSLKSNEGMKTMKTDMAGGAVVIGVMSALRALGVPVKVTGLVAAAENMPSGSAMRPGDVIRHYSGTTSEVLNTDAEGRLVLADALAYADAELDPGTVVDIATLTGAAKIALGMRHAALYSTDDTLAGDLTAAGETSGEAVWRMPLVEEYRQAIDSEVADLANIGRGGFGAGSIVAALFLREFAGDRAWAHLDVAGPARATSDDGAITKGATGYGVRLLLNWLTSKDGASR</sequence>
<keyword evidence="8" id="KW-0479">Metal-binding</keyword>
<evidence type="ECO:0000259" key="9">
    <source>
        <dbReference type="PROSITE" id="PS00631"/>
    </source>
</evidence>
<evidence type="ECO:0000256" key="2">
    <source>
        <dbReference type="ARBA" id="ARBA00000967"/>
    </source>
</evidence>
<comment type="catalytic activity">
    <reaction evidence="2 8">
        <text>Release of an N-terminal amino acid, preferentially leucine, but not glutamic or aspartic acids.</text>
        <dbReference type="EC" id="3.4.11.10"/>
    </reaction>
</comment>
<gene>
    <name evidence="8" type="primary">pepA</name>
    <name evidence="10" type="ORF">FB559_1180</name>
</gene>
<feature type="binding site" evidence="8">
    <location>
        <position position="347"/>
    </location>
    <ligand>
        <name>Mn(2+)</name>
        <dbReference type="ChEBI" id="CHEBI:29035"/>
        <label>1</label>
    </ligand>
</feature>
<keyword evidence="5 8" id="KW-0645">Protease</keyword>
<evidence type="ECO:0000256" key="4">
    <source>
        <dbReference type="ARBA" id="ARBA00022438"/>
    </source>
</evidence>
<comment type="catalytic activity">
    <reaction evidence="1 8">
        <text>Release of an N-terminal amino acid, Xaa-|-Yaa-, in which Xaa is preferably Leu, but may be other amino acids including Pro although not Arg or Lys, and Yaa may be Pro. Amino acid amides and methyl esters are also readily hydrolyzed, but rates on arylamides are exceedingly low.</text>
        <dbReference type="EC" id="3.4.11.1"/>
    </reaction>
</comment>
<dbReference type="Proteomes" id="UP000316096">
    <property type="component" value="Unassembled WGS sequence"/>
</dbReference>
<dbReference type="GO" id="GO:0070006">
    <property type="term" value="F:metalloaminopeptidase activity"/>
    <property type="evidence" value="ECO:0007669"/>
    <property type="project" value="InterPro"/>
</dbReference>
<accession>A0A543CEZ8</accession>
<dbReference type="RefSeq" id="WP_141954056.1">
    <property type="nucleotide sequence ID" value="NZ_VFOZ01000001.1"/>
</dbReference>
<keyword evidence="6 8" id="KW-0378">Hydrolase</keyword>
<dbReference type="InterPro" id="IPR000819">
    <property type="entry name" value="Peptidase_M17_C"/>
</dbReference>
<name>A0A543CEZ8_9ACTN</name>
<keyword evidence="8" id="KW-0963">Cytoplasm</keyword>
<dbReference type="InterPro" id="IPR008283">
    <property type="entry name" value="Peptidase_M17_N"/>
</dbReference>
<feature type="binding site" evidence="8">
    <location>
        <position position="268"/>
    </location>
    <ligand>
        <name>Mn(2+)</name>
        <dbReference type="ChEBI" id="CHEBI:29035"/>
        <label>2</label>
    </ligand>
</feature>
<dbReference type="InterPro" id="IPR011356">
    <property type="entry name" value="Leucine_aapep/pepB"/>
</dbReference>
<protein>
    <recommendedName>
        <fullName evidence="8">Probable cytosol aminopeptidase</fullName>
        <ecNumber evidence="8">3.4.11.1</ecNumber>
    </recommendedName>
    <alternativeName>
        <fullName evidence="8">Leucine aminopeptidase</fullName>
        <shortName evidence="8">LAP</shortName>
        <ecNumber evidence="8">3.4.11.10</ecNumber>
    </alternativeName>
    <alternativeName>
        <fullName evidence="8">Leucyl aminopeptidase</fullName>
    </alternativeName>
</protein>
<dbReference type="AlphaFoldDB" id="A0A543CEZ8"/>
<comment type="function">
    <text evidence="7 8">Presumably involved in the processing and regular turnover of intracellular proteins. Catalyzes the removal of unsubstituted N-terminal amino acids from various peptides.</text>
</comment>
<comment type="subcellular location">
    <subcellularLocation>
        <location evidence="8">Cytoplasm</location>
    </subcellularLocation>
</comment>
<feature type="binding site" evidence="8">
    <location>
        <position position="345"/>
    </location>
    <ligand>
        <name>Mn(2+)</name>
        <dbReference type="ChEBI" id="CHEBI:29035"/>
        <label>1</label>
    </ligand>
</feature>
<organism evidence="10 11">
    <name type="scientific">Actinoallomurus bryophytorum</name>
    <dbReference type="NCBI Taxonomy" id="1490222"/>
    <lineage>
        <taxon>Bacteria</taxon>
        <taxon>Bacillati</taxon>
        <taxon>Actinomycetota</taxon>
        <taxon>Actinomycetes</taxon>
        <taxon>Streptosporangiales</taxon>
        <taxon>Thermomonosporaceae</taxon>
        <taxon>Actinoallomurus</taxon>
    </lineage>
</organism>
<reference evidence="10 11" key="1">
    <citation type="submission" date="2019-06" db="EMBL/GenBank/DDBJ databases">
        <title>Sequencing the genomes of 1000 actinobacteria strains.</title>
        <authorList>
            <person name="Klenk H.-P."/>
        </authorList>
    </citation>
    <scope>NUCLEOTIDE SEQUENCE [LARGE SCALE GENOMIC DNA]</scope>
    <source>
        <strain evidence="10 11">DSM 102200</strain>
    </source>
</reference>
<dbReference type="Gene3D" id="3.40.220.10">
    <property type="entry name" value="Leucine Aminopeptidase, subunit E, domain 1"/>
    <property type="match status" value="1"/>
</dbReference>
<evidence type="ECO:0000256" key="5">
    <source>
        <dbReference type="ARBA" id="ARBA00022670"/>
    </source>
</evidence>
<proteinExistence type="inferred from homology"/>
<evidence type="ECO:0000256" key="8">
    <source>
        <dbReference type="HAMAP-Rule" id="MF_00181"/>
    </source>
</evidence>
<evidence type="ECO:0000313" key="11">
    <source>
        <dbReference type="Proteomes" id="UP000316096"/>
    </source>
</evidence>
<dbReference type="NCBIfam" id="NF002073">
    <property type="entry name" value="PRK00913.1-2"/>
    <property type="match status" value="1"/>
</dbReference>
<dbReference type="InterPro" id="IPR043472">
    <property type="entry name" value="Macro_dom-like"/>
</dbReference>
<dbReference type="HAMAP" id="MF_00181">
    <property type="entry name" value="Cytosol_peptidase_M17"/>
    <property type="match status" value="1"/>
</dbReference>
<comment type="cofactor">
    <cofactor evidence="8">
        <name>Mn(2+)</name>
        <dbReference type="ChEBI" id="CHEBI:29035"/>
    </cofactor>
    <text evidence="8">Binds 2 manganese ions per subunit.</text>
</comment>
<dbReference type="EMBL" id="VFOZ01000001">
    <property type="protein sequence ID" value="TQL95672.1"/>
    <property type="molecule type" value="Genomic_DNA"/>
</dbReference>
<dbReference type="PRINTS" id="PR00481">
    <property type="entry name" value="LAMNOPPTDASE"/>
</dbReference>
<dbReference type="GO" id="GO:0005737">
    <property type="term" value="C:cytoplasm"/>
    <property type="evidence" value="ECO:0007669"/>
    <property type="project" value="UniProtKB-SubCell"/>
</dbReference>
<feature type="active site" evidence="8">
    <location>
        <position position="275"/>
    </location>
</feature>
<dbReference type="GO" id="GO:0030145">
    <property type="term" value="F:manganese ion binding"/>
    <property type="evidence" value="ECO:0007669"/>
    <property type="project" value="UniProtKB-UniRule"/>
</dbReference>
<dbReference type="EC" id="3.4.11.1" evidence="8"/>
<evidence type="ECO:0000313" key="10">
    <source>
        <dbReference type="EMBL" id="TQL95672.1"/>
    </source>
</evidence>
<dbReference type="PANTHER" id="PTHR11963:SF23">
    <property type="entry name" value="CYTOSOL AMINOPEPTIDASE"/>
    <property type="match status" value="1"/>
</dbReference>
<feature type="binding site" evidence="8">
    <location>
        <position position="286"/>
    </location>
    <ligand>
        <name>Mn(2+)</name>
        <dbReference type="ChEBI" id="CHEBI:29035"/>
        <label>2</label>
    </ligand>
</feature>
<comment type="similarity">
    <text evidence="3 8">Belongs to the peptidase M17 family.</text>
</comment>
<dbReference type="GO" id="GO:0006508">
    <property type="term" value="P:proteolysis"/>
    <property type="evidence" value="ECO:0007669"/>
    <property type="project" value="UniProtKB-KW"/>
</dbReference>
<feature type="domain" description="Cytosol aminopeptidase" evidence="9">
    <location>
        <begin position="343"/>
        <end position="350"/>
    </location>
</feature>
<dbReference type="Pfam" id="PF02789">
    <property type="entry name" value="Peptidase_M17_N"/>
    <property type="match status" value="1"/>
</dbReference>